<evidence type="ECO:0000313" key="1">
    <source>
        <dbReference type="EMBL" id="GAL72950.1"/>
    </source>
</evidence>
<evidence type="ECO:0000313" key="2">
    <source>
        <dbReference type="Proteomes" id="UP000029646"/>
    </source>
</evidence>
<name>A0A090W7G4_9FLAO</name>
<comment type="caution">
    <text evidence="1">The sequence shown here is derived from an EMBL/GenBank/DDBJ whole genome shotgun (WGS) entry which is preliminary data.</text>
</comment>
<reference evidence="1 2" key="1">
    <citation type="journal article" date="2014" name="Genome Announc.">
        <title>Draft Genome Sequence of Marine Flavobacterium Jejuia pallidilutea Strain 11shimoA1 and Pigmentation Mutants.</title>
        <authorList>
            <person name="Takatani N."/>
            <person name="Nakanishi M."/>
            <person name="Meirelles P."/>
            <person name="Mino S."/>
            <person name="Suda W."/>
            <person name="Oshima K."/>
            <person name="Hattori M."/>
            <person name="Ohkuma M."/>
            <person name="Hosokawa M."/>
            <person name="Miyashita K."/>
            <person name="Thompson F.L."/>
            <person name="Niwa A."/>
            <person name="Sawabe T."/>
            <person name="Sawabe T."/>
        </authorList>
    </citation>
    <scope>NUCLEOTIDE SEQUENCE [LARGE SCALE GENOMIC DNA]</scope>
    <source>
        <strain evidence="2">JCM19302</strain>
    </source>
</reference>
<dbReference type="EMBL" id="BBNS01000035">
    <property type="protein sequence ID" value="GAL72950.1"/>
    <property type="molecule type" value="Genomic_DNA"/>
</dbReference>
<sequence>MVAKTENGEITKISIEQPKTFEEQMLNYSENYNYLPEVN</sequence>
<proteinExistence type="predicted"/>
<gene>
    <name evidence="1" type="ORF">JCM19302_4244</name>
</gene>
<accession>A0A090W7G4</accession>
<dbReference type="Proteomes" id="UP000029646">
    <property type="component" value="Unassembled WGS sequence"/>
</dbReference>
<dbReference type="AlphaFoldDB" id="A0A090W7G4"/>
<protein>
    <submittedName>
        <fullName evidence="1">Uncharacterized protein</fullName>
    </submittedName>
</protein>
<organism evidence="1 2">
    <name type="scientific">Jejuia pallidilutea</name>
    <dbReference type="NCBI Taxonomy" id="504487"/>
    <lineage>
        <taxon>Bacteria</taxon>
        <taxon>Pseudomonadati</taxon>
        <taxon>Bacteroidota</taxon>
        <taxon>Flavobacteriia</taxon>
        <taxon>Flavobacteriales</taxon>
        <taxon>Flavobacteriaceae</taxon>
        <taxon>Jejuia</taxon>
    </lineage>
</organism>